<organism evidence="2">
    <name type="scientific">freshwater metagenome</name>
    <dbReference type="NCBI Taxonomy" id="449393"/>
    <lineage>
        <taxon>unclassified sequences</taxon>
        <taxon>metagenomes</taxon>
        <taxon>ecological metagenomes</taxon>
    </lineage>
</organism>
<name>A0A6J6Z5R5_9ZZZZ</name>
<accession>A0A6J6Z5R5</accession>
<sequence>MLENQVVRRAANGWPEDRLVDPRRARQVSEVPPAGRQRVLHVGVDLAAAGLGRKEPRHFVETRVGRRANAVDLRRVEFLKDEVPDRTRQRLHAFAAEGKELRLAHPEDHVVQDRHGLLADQAAARRDLIKIVDVGQVDVLHRPEREVGPDQALLRPLQAAHDAAALGQAVRARLIGYQRDPLIEVVDVAPADEQVILHAGKCRAQRHDLSLRHRQEDAVVGDGRLRNNLRQLKIGCWRPLIDWASGRHVTDLNVHPVGICDQNFAPVVERPVGGRQREPDGRRGGRAGRIAAHRVAARRVAGAGGQRAVGYVVRISRVAAVDCPGSRGRRHLRRLNGERVGGRHGLHRVVAFQQNAANCSCHQHGIRFADKKSVIGKSYRHDGAACSGIEDRDRAAIGDGCRSQCGAAQRVQRNDLVCRGRCRDARVQPEEDQAADADVRRNEHRGVACDVAAAVVYRAGYGLRARRGAGKGNRTRNAGGGRVGTVVACGRNARDNDSAADGKHMRSRVSDRGGRAVARGARRGGAETRIADSDQTVA</sequence>
<feature type="region of interest" description="Disordered" evidence="1">
    <location>
        <begin position="493"/>
        <end position="538"/>
    </location>
</feature>
<dbReference type="EMBL" id="CAFAAO010000038">
    <property type="protein sequence ID" value="CAB4816085.1"/>
    <property type="molecule type" value="Genomic_DNA"/>
</dbReference>
<evidence type="ECO:0000256" key="1">
    <source>
        <dbReference type="SAM" id="MobiDB-lite"/>
    </source>
</evidence>
<feature type="compositionally biased region" description="Basic and acidic residues" evidence="1">
    <location>
        <begin position="493"/>
        <end position="514"/>
    </location>
</feature>
<evidence type="ECO:0000313" key="2">
    <source>
        <dbReference type="EMBL" id="CAB4816085.1"/>
    </source>
</evidence>
<reference evidence="2" key="1">
    <citation type="submission" date="2020-05" db="EMBL/GenBank/DDBJ databases">
        <authorList>
            <person name="Chiriac C."/>
            <person name="Salcher M."/>
            <person name="Ghai R."/>
            <person name="Kavagutti S V."/>
        </authorList>
    </citation>
    <scope>NUCLEOTIDE SEQUENCE</scope>
</reference>
<proteinExistence type="predicted"/>
<dbReference type="AlphaFoldDB" id="A0A6J6Z5R5"/>
<gene>
    <name evidence="2" type="ORF">UFOPK3037_01684</name>
</gene>
<protein>
    <submittedName>
        <fullName evidence="2">Unannotated protein</fullName>
    </submittedName>
</protein>